<accession>A0AA36AW93</accession>
<name>A0AA36AW93_OCTVU</name>
<reference evidence="1" key="1">
    <citation type="submission" date="2023-08" db="EMBL/GenBank/DDBJ databases">
        <authorList>
            <person name="Alioto T."/>
            <person name="Alioto T."/>
            <person name="Gomez Garrido J."/>
        </authorList>
    </citation>
    <scope>NUCLEOTIDE SEQUENCE</scope>
</reference>
<dbReference type="EMBL" id="OX597818">
    <property type="protein sequence ID" value="CAI9723466.1"/>
    <property type="molecule type" value="Genomic_DNA"/>
</dbReference>
<protein>
    <submittedName>
        <fullName evidence="1">Uncharacterized protein</fullName>
    </submittedName>
</protein>
<gene>
    <name evidence="1" type="ORF">OCTVUL_1B000496</name>
</gene>
<proteinExistence type="predicted"/>
<evidence type="ECO:0000313" key="1">
    <source>
        <dbReference type="EMBL" id="CAI9723466.1"/>
    </source>
</evidence>
<keyword evidence="2" id="KW-1185">Reference proteome</keyword>
<sequence length="110" mass="13019">MMMTLYTERLKNLHNDIQTQFNDQLKLNIPRWVTFPFEVDIADVDICLHENLFEMLNDEIFQARFKDGEHNVWKRNDTATKSFPSVLATLIKEKSKCYGALESPTSYKRM</sequence>
<dbReference type="Proteomes" id="UP001162480">
    <property type="component" value="Chromosome 5"/>
</dbReference>
<evidence type="ECO:0000313" key="2">
    <source>
        <dbReference type="Proteomes" id="UP001162480"/>
    </source>
</evidence>
<organism evidence="1 2">
    <name type="scientific">Octopus vulgaris</name>
    <name type="common">Common octopus</name>
    <dbReference type="NCBI Taxonomy" id="6645"/>
    <lineage>
        <taxon>Eukaryota</taxon>
        <taxon>Metazoa</taxon>
        <taxon>Spiralia</taxon>
        <taxon>Lophotrochozoa</taxon>
        <taxon>Mollusca</taxon>
        <taxon>Cephalopoda</taxon>
        <taxon>Coleoidea</taxon>
        <taxon>Octopodiformes</taxon>
        <taxon>Octopoda</taxon>
        <taxon>Incirrata</taxon>
        <taxon>Octopodidae</taxon>
        <taxon>Octopus</taxon>
    </lineage>
</organism>
<dbReference type="AlphaFoldDB" id="A0AA36AW93"/>